<dbReference type="AlphaFoldDB" id="A0A6M8B6N8"/>
<dbReference type="EMBL" id="CP053642">
    <property type="protein sequence ID" value="QKD78903.1"/>
    <property type="molecule type" value="Genomic_DNA"/>
</dbReference>
<evidence type="ECO:0000313" key="3">
    <source>
        <dbReference type="Proteomes" id="UP000504752"/>
    </source>
</evidence>
<name>A0A6M8B6N8_9ACTO</name>
<reference evidence="2 3" key="1">
    <citation type="submission" date="2020-05" db="EMBL/GenBank/DDBJ databases">
        <title>Actinomyces sp. zg-325.</title>
        <authorList>
            <person name="Yang C."/>
        </authorList>
    </citation>
    <scope>NUCLEOTIDE SEQUENCE [LARGE SCALE GENOMIC DNA]</scope>
    <source>
        <strain evidence="3">zg-325</strain>
    </source>
</reference>
<gene>
    <name evidence="2" type="ORF">HPC72_00245</name>
</gene>
<feature type="compositionally biased region" description="Low complexity" evidence="1">
    <location>
        <begin position="165"/>
        <end position="177"/>
    </location>
</feature>
<organism evidence="2 3">
    <name type="scientific">Actinomyces marmotae</name>
    <dbReference type="NCBI Taxonomy" id="2737173"/>
    <lineage>
        <taxon>Bacteria</taxon>
        <taxon>Bacillati</taxon>
        <taxon>Actinomycetota</taxon>
        <taxon>Actinomycetes</taxon>
        <taxon>Actinomycetales</taxon>
        <taxon>Actinomycetaceae</taxon>
        <taxon>Actinomyces</taxon>
    </lineage>
</organism>
<feature type="region of interest" description="Disordered" evidence="1">
    <location>
        <begin position="268"/>
        <end position="317"/>
    </location>
</feature>
<dbReference type="RefSeq" id="WP_175993965.1">
    <property type="nucleotide sequence ID" value="NZ_CP053642.1"/>
</dbReference>
<feature type="region of interest" description="Disordered" evidence="1">
    <location>
        <begin position="350"/>
        <end position="379"/>
    </location>
</feature>
<dbReference type="KEGG" id="amam:HPC72_00245"/>
<keyword evidence="3" id="KW-1185">Reference proteome</keyword>
<proteinExistence type="predicted"/>
<accession>A0A6M8B6N8</accession>
<protein>
    <submittedName>
        <fullName evidence="2">Uncharacterized protein</fullName>
    </submittedName>
</protein>
<sequence length="696" mass="69459">MQKMTPDLLGMAFTHPVIQAEVDSAGVITINGREVTPVNGQAPAVTCISAAVWLVGTQYGDGVLAPMHVRDGQDSLWYVLKGDITGAILRGPNDANFSPIDPLDAMAFASDDQWEALGADARRTWTSAGAPAGVGIDPDEALAVSGPPLMAGAAGPGGADDAEPADGGAAPAADPGPVLRLPPERQAPRSPMLPQAPSAPQEPLVPDTRRYPTASSAPVANGSYGVMPASLAAVPPVPPAPPIPPAPPMPPAPAAEPIAPAVPAVEPMPIAPAAPQDGDQRMGGPGAPAPSRRDAPRDMPSIEDEGAAGEAPGRGGSRVSRRAVLGAVGAVGAVGAAGAVAVLAKMLTGSSASPAGSASTTPRPSGTIALPSHSAPSPLSPKAVWEAEIKPQTSPLALPDGVAILTPGSTLDILDVNGAPASSQAAPADAQALVLGTMDGAAAIWAVTPTGMSWYPLTGTVLGTPTSVTPPSGATVSWVGGNPLFTLPDSSAAGVDSRGVYTVTVPSGHTATAATDSHVLMVDGNAHYSRISRAGAVGEGTLVGDGGTGAAPAYICTVSASLVAVGWSDATGGALSLFGVDDGSRLASITGLDLNSLPTSVVGFPERSIHAVGRLVMDAGDQPSITLAALAPATCDGVYYYGQTESEQWLYARMSDPTTSRAIEAVSPAIPWGGVGDCSLVVDSDAETWKVYALLH</sequence>
<evidence type="ECO:0000256" key="1">
    <source>
        <dbReference type="SAM" id="MobiDB-lite"/>
    </source>
</evidence>
<dbReference type="Proteomes" id="UP000504752">
    <property type="component" value="Chromosome"/>
</dbReference>
<feature type="region of interest" description="Disordered" evidence="1">
    <location>
        <begin position="130"/>
        <end position="217"/>
    </location>
</feature>
<evidence type="ECO:0000313" key="2">
    <source>
        <dbReference type="EMBL" id="QKD78903.1"/>
    </source>
</evidence>